<organism evidence="3">
    <name type="scientific">marine sediment metagenome</name>
    <dbReference type="NCBI Taxonomy" id="412755"/>
    <lineage>
        <taxon>unclassified sequences</taxon>
        <taxon>metagenomes</taxon>
        <taxon>ecological metagenomes</taxon>
    </lineage>
</organism>
<dbReference type="Gene3D" id="1.20.140.10">
    <property type="entry name" value="Butyryl-CoA Dehydrogenase, subunit A, domain 3"/>
    <property type="match status" value="1"/>
</dbReference>
<name>X0W210_9ZZZZ</name>
<evidence type="ECO:0000256" key="1">
    <source>
        <dbReference type="ARBA" id="ARBA00022630"/>
    </source>
</evidence>
<evidence type="ECO:0000259" key="2">
    <source>
        <dbReference type="Pfam" id="PF00441"/>
    </source>
</evidence>
<accession>X0W210</accession>
<keyword evidence="1" id="KW-0285">Flavoprotein</keyword>
<dbReference type="Pfam" id="PF00441">
    <property type="entry name" value="Acyl-CoA_dh_1"/>
    <property type="match status" value="1"/>
</dbReference>
<protein>
    <recommendedName>
        <fullName evidence="2">Acyl-CoA dehydrogenase/oxidase C-terminal domain-containing protein</fullName>
    </recommendedName>
</protein>
<dbReference type="AlphaFoldDB" id="X0W210"/>
<proteinExistence type="predicted"/>
<dbReference type="InterPro" id="IPR009075">
    <property type="entry name" value="AcylCo_DH/oxidase_C"/>
</dbReference>
<dbReference type="InterPro" id="IPR036250">
    <property type="entry name" value="AcylCo_DH-like_C"/>
</dbReference>
<evidence type="ECO:0000313" key="3">
    <source>
        <dbReference type="EMBL" id="GAG06781.1"/>
    </source>
</evidence>
<comment type="caution">
    <text evidence="3">The sequence shown here is derived from an EMBL/GenBank/DDBJ whole genome shotgun (WGS) entry which is preliminary data.</text>
</comment>
<feature type="non-terminal residue" evidence="3">
    <location>
        <position position="1"/>
    </location>
</feature>
<gene>
    <name evidence="3" type="ORF">S01H1_44362</name>
</gene>
<sequence length="60" mass="7129">IDETITVFGGYGYFLDQDVERRYRDNRIIEIYEGTVEVQLNNMVRILKKLNLDFIDSTLL</sequence>
<dbReference type="GO" id="GO:0016627">
    <property type="term" value="F:oxidoreductase activity, acting on the CH-CH group of donors"/>
    <property type="evidence" value="ECO:0007669"/>
    <property type="project" value="InterPro"/>
</dbReference>
<feature type="domain" description="Acyl-CoA dehydrogenase/oxidase C-terminal" evidence="2">
    <location>
        <begin position="2"/>
        <end position="46"/>
    </location>
</feature>
<dbReference type="SUPFAM" id="SSF47203">
    <property type="entry name" value="Acyl-CoA dehydrogenase C-terminal domain-like"/>
    <property type="match status" value="1"/>
</dbReference>
<dbReference type="EMBL" id="BARS01028297">
    <property type="protein sequence ID" value="GAG06781.1"/>
    <property type="molecule type" value="Genomic_DNA"/>
</dbReference>
<reference evidence="3" key="1">
    <citation type="journal article" date="2014" name="Front. Microbiol.">
        <title>High frequency of phylogenetically diverse reductive dehalogenase-homologous genes in deep subseafloor sedimentary metagenomes.</title>
        <authorList>
            <person name="Kawai M."/>
            <person name="Futagami T."/>
            <person name="Toyoda A."/>
            <person name="Takaki Y."/>
            <person name="Nishi S."/>
            <person name="Hori S."/>
            <person name="Arai W."/>
            <person name="Tsubouchi T."/>
            <person name="Morono Y."/>
            <person name="Uchiyama I."/>
            <person name="Ito T."/>
            <person name="Fujiyama A."/>
            <person name="Inagaki F."/>
            <person name="Takami H."/>
        </authorList>
    </citation>
    <scope>NUCLEOTIDE SEQUENCE</scope>
    <source>
        <strain evidence="3">Expedition CK06-06</strain>
    </source>
</reference>